<feature type="region of interest" description="Disordered" evidence="1">
    <location>
        <begin position="381"/>
        <end position="410"/>
    </location>
</feature>
<feature type="region of interest" description="Disordered" evidence="1">
    <location>
        <begin position="551"/>
        <end position="594"/>
    </location>
</feature>
<feature type="compositionally biased region" description="Basic residues" evidence="1">
    <location>
        <begin position="70"/>
        <end position="80"/>
    </location>
</feature>
<dbReference type="Proteomes" id="UP000750522">
    <property type="component" value="Unassembled WGS sequence"/>
</dbReference>
<comment type="caution">
    <text evidence="2">The sequence shown here is derived from an EMBL/GenBank/DDBJ whole genome shotgun (WGS) entry which is preliminary data.</text>
</comment>
<feature type="compositionally biased region" description="Low complexity" evidence="1">
    <location>
        <begin position="115"/>
        <end position="125"/>
    </location>
</feature>
<dbReference type="EMBL" id="QQZK01000036">
    <property type="protein sequence ID" value="KAF5101625.1"/>
    <property type="molecule type" value="Genomic_DNA"/>
</dbReference>
<feature type="region of interest" description="Disordered" evidence="1">
    <location>
        <begin position="113"/>
        <end position="132"/>
    </location>
</feature>
<evidence type="ECO:0000256" key="1">
    <source>
        <dbReference type="SAM" id="MobiDB-lite"/>
    </source>
</evidence>
<feature type="compositionally biased region" description="Pro residues" evidence="1">
    <location>
        <begin position="570"/>
        <end position="579"/>
    </location>
</feature>
<sequence length="639" mass="68568">MSMVETITKHQIPTEFSFPLRPNADNSNPASTYTPSRTSNHSRQYTGIQIDFPLPDTTDNNTLKPPTAKSAHRKHAHRRSAAISHDFSIDQLDIPGLKPTSFALAPSISLDNHLSGPSSSGSAPSKATNSPYGNYSNSASTFTPHLAPAPFSKSTPSLTSSPEFKSRKVVQFAPDITEIDKSENADDNTDIETPITPPTLAASPHFIEPIISPAPITDKLAPAVKHKKVKSWAGNFIKFRSHKKDTTKVSLHNNSGFADKQPALENDSIRKSVELSPSTLNSSGSQSPKFFNSSSYVSTVDVSDSALMSLAISTPEPAEPLIDLDAALGPFRTPKSFKGSQFEISHRRTESAPESMFNQFGGRPRFDRSLMKRRGNSIVAENEDVIIEEEEDSTTASSTEQQQAASLSTTSLVSSSSVSSLLATPRKKKHFEAASSLKLAPIPVNESLKSESASTAPAQPQTELDLSPKTTALPPMPKTGGSITKDIPVISINGTGASLNDNSTPNTSIPKSKSSGNVKLGSCTGELNMPRSRSMILPDNDAELKKENLSAFGEPGPAVRADRQPSTAPLQPPMTPTTPRPDERKASSGRHGKRFSISSLASLGLYSPSTSSMATTASTRKRVTRRVLSWVGIRTKPKM</sequence>
<organism evidence="2 3">
    <name type="scientific">Geotrichum candidum</name>
    <name type="common">Oospora lactis</name>
    <name type="synonym">Dipodascus geotrichum</name>
    <dbReference type="NCBI Taxonomy" id="1173061"/>
    <lineage>
        <taxon>Eukaryota</taxon>
        <taxon>Fungi</taxon>
        <taxon>Dikarya</taxon>
        <taxon>Ascomycota</taxon>
        <taxon>Saccharomycotina</taxon>
        <taxon>Dipodascomycetes</taxon>
        <taxon>Dipodascales</taxon>
        <taxon>Dipodascaceae</taxon>
        <taxon>Geotrichum</taxon>
    </lineage>
</organism>
<feature type="compositionally biased region" description="Acidic residues" evidence="1">
    <location>
        <begin position="381"/>
        <end position="393"/>
    </location>
</feature>
<evidence type="ECO:0000313" key="3">
    <source>
        <dbReference type="Proteomes" id="UP000750522"/>
    </source>
</evidence>
<evidence type="ECO:0000313" key="2">
    <source>
        <dbReference type="EMBL" id="KAF5101625.1"/>
    </source>
</evidence>
<feature type="compositionally biased region" description="Polar residues" evidence="1">
    <location>
        <begin position="24"/>
        <end position="47"/>
    </location>
</feature>
<reference evidence="2" key="2">
    <citation type="submission" date="2020-01" db="EMBL/GenBank/DDBJ databases">
        <authorList>
            <person name="Perkins V."/>
            <person name="Lessard M.-H."/>
            <person name="Dugat-Bony E."/>
            <person name="Frenette M."/>
            <person name="Labrie S."/>
        </authorList>
    </citation>
    <scope>NUCLEOTIDE SEQUENCE</scope>
    <source>
        <strain evidence="2">LMA-70</strain>
    </source>
</reference>
<dbReference type="AlphaFoldDB" id="A0A9P5KTS1"/>
<feature type="compositionally biased region" description="Polar residues" evidence="1">
    <location>
        <begin position="450"/>
        <end position="470"/>
    </location>
</feature>
<protein>
    <submittedName>
        <fullName evidence="2">Uncharacterized protein</fullName>
    </submittedName>
</protein>
<feature type="region of interest" description="Disordered" evidence="1">
    <location>
        <begin position="448"/>
        <end position="533"/>
    </location>
</feature>
<accession>A0A9P5KTS1</accession>
<name>A0A9P5KTS1_GEOCN</name>
<feature type="compositionally biased region" description="Polar residues" evidence="1">
    <location>
        <begin position="492"/>
        <end position="517"/>
    </location>
</feature>
<feature type="region of interest" description="Disordered" evidence="1">
    <location>
        <begin position="14"/>
        <end position="80"/>
    </location>
</feature>
<feature type="compositionally biased region" description="Low complexity" evidence="1">
    <location>
        <begin position="394"/>
        <end position="410"/>
    </location>
</feature>
<proteinExistence type="predicted"/>
<gene>
    <name evidence="2" type="ORF">DV451_002142</name>
</gene>
<feature type="region of interest" description="Disordered" evidence="1">
    <location>
        <begin position="339"/>
        <end position="363"/>
    </location>
</feature>
<reference evidence="2" key="1">
    <citation type="journal article" date="2020" name="Front. Microbiol.">
        <title>Phenotypic and Genetic Characterization of the Cheese Ripening Yeast Geotrichum candidum.</title>
        <authorList>
            <person name="Perkins V."/>
            <person name="Vignola S."/>
            <person name="Lessard M.H."/>
            <person name="Plante P.L."/>
            <person name="Corbeil J."/>
            <person name="Dugat-Bony E."/>
            <person name="Frenette M."/>
            <person name="Labrie S."/>
        </authorList>
    </citation>
    <scope>NUCLEOTIDE SEQUENCE</scope>
    <source>
        <strain evidence="2">LMA-70</strain>
    </source>
</reference>